<organism evidence="4 5">
    <name type="scientific">Paenibacillus aurantius</name>
    <dbReference type="NCBI Taxonomy" id="2918900"/>
    <lineage>
        <taxon>Bacteria</taxon>
        <taxon>Bacillati</taxon>
        <taxon>Bacillota</taxon>
        <taxon>Bacilli</taxon>
        <taxon>Bacillales</taxon>
        <taxon>Paenibacillaceae</taxon>
        <taxon>Paenibacillus</taxon>
    </lineage>
</organism>
<dbReference type="KEGG" id="paun:MJA45_20030"/>
<dbReference type="Pfam" id="PF22725">
    <property type="entry name" value="GFO_IDH_MocA_C3"/>
    <property type="match status" value="1"/>
</dbReference>
<sequence length="401" mass="44434">MTEASIQKKVGIGILGTGSRGVYFAGEYFRKHPDCVLTGLCDVRPESLEFARRELGDLPATTSIDDFLQLPHLDAVVICSNDHAHADNAVAALEAGKHVYLEKPMAQTIEDCDRIIEAAARSGRVFMVGLELRYCSLMIDMKRIISSGEIGEIKLGTVTDNVSVGGHYYYHGARRRKDYVKSLILEKGTHSLDLANWLVDATPVKVYCSGGLDVFGGSAPNDKRCRDCSDAGTCPYYLDTVSGYKMDYGDVKLSHDLCVYAVECDVPDNAFVLIDYDNGARISYMECHFTPEYTREFMFVGTKGKIWGFYNNEQDFKIRVLKRFTEEEQVYYPEKREGGHGGGDTGIVNEFVRLVQKGEPVFQGIKGARDSAAIAIAASESSETGMPVWIRPNEKAAEMNV</sequence>
<evidence type="ECO:0000313" key="5">
    <source>
        <dbReference type="Proteomes" id="UP001305702"/>
    </source>
</evidence>
<evidence type="ECO:0000313" key="4">
    <source>
        <dbReference type="EMBL" id="WNQ09893.1"/>
    </source>
</evidence>
<dbReference type="EMBL" id="CP130318">
    <property type="protein sequence ID" value="WNQ09893.1"/>
    <property type="molecule type" value="Genomic_DNA"/>
</dbReference>
<dbReference type="RefSeq" id="WP_315603666.1">
    <property type="nucleotide sequence ID" value="NZ_CP130318.1"/>
</dbReference>
<evidence type="ECO:0000256" key="1">
    <source>
        <dbReference type="ARBA" id="ARBA00023002"/>
    </source>
</evidence>
<accession>A0AA96LB46</accession>
<dbReference type="Gene3D" id="3.30.360.10">
    <property type="entry name" value="Dihydrodipicolinate Reductase, domain 2"/>
    <property type="match status" value="1"/>
</dbReference>
<dbReference type="GO" id="GO:0016491">
    <property type="term" value="F:oxidoreductase activity"/>
    <property type="evidence" value="ECO:0007669"/>
    <property type="project" value="UniProtKB-KW"/>
</dbReference>
<keyword evidence="5" id="KW-1185">Reference proteome</keyword>
<dbReference type="Proteomes" id="UP001305702">
    <property type="component" value="Chromosome"/>
</dbReference>
<dbReference type="PANTHER" id="PTHR43818:SF11">
    <property type="entry name" value="BCDNA.GH03377"/>
    <property type="match status" value="1"/>
</dbReference>
<dbReference type="SUPFAM" id="SSF55347">
    <property type="entry name" value="Glyceraldehyde-3-phosphate dehydrogenase-like, C-terminal domain"/>
    <property type="match status" value="1"/>
</dbReference>
<gene>
    <name evidence="4" type="ORF">MJA45_20030</name>
</gene>
<feature type="domain" description="Gfo/Idh/MocA-like oxidoreductase N-terminal" evidence="2">
    <location>
        <begin position="11"/>
        <end position="129"/>
    </location>
</feature>
<dbReference type="AlphaFoldDB" id="A0AA96LB46"/>
<evidence type="ECO:0000259" key="2">
    <source>
        <dbReference type="Pfam" id="PF01408"/>
    </source>
</evidence>
<dbReference type="PANTHER" id="PTHR43818">
    <property type="entry name" value="BCDNA.GH03377"/>
    <property type="match status" value="1"/>
</dbReference>
<name>A0AA96LB46_9BACL</name>
<dbReference type="InterPro" id="IPR055170">
    <property type="entry name" value="GFO_IDH_MocA-like_dom"/>
</dbReference>
<keyword evidence="1" id="KW-0560">Oxidoreductase</keyword>
<dbReference type="Gene3D" id="3.40.50.720">
    <property type="entry name" value="NAD(P)-binding Rossmann-like Domain"/>
    <property type="match status" value="1"/>
</dbReference>
<dbReference type="InterPro" id="IPR000683">
    <property type="entry name" value="Gfo/Idh/MocA-like_OxRdtase_N"/>
</dbReference>
<dbReference type="InterPro" id="IPR050463">
    <property type="entry name" value="Gfo/Idh/MocA_oxidrdct_glycsds"/>
</dbReference>
<proteinExistence type="predicted"/>
<reference evidence="4 5" key="1">
    <citation type="submission" date="2022-02" db="EMBL/GenBank/DDBJ databases">
        <title>Paenibacillus sp. MBLB1776 Whole Genome Shotgun Sequencing.</title>
        <authorList>
            <person name="Hwang C.Y."/>
            <person name="Cho E.-S."/>
            <person name="Seo M.-J."/>
        </authorList>
    </citation>
    <scope>NUCLEOTIDE SEQUENCE [LARGE SCALE GENOMIC DNA]</scope>
    <source>
        <strain evidence="4 5">MBLB1776</strain>
    </source>
</reference>
<dbReference type="GO" id="GO:0000166">
    <property type="term" value="F:nucleotide binding"/>
    <property type="evidence" value="ECO:0007669"/>
    <property type="project" value="InterPro"/>
</dbReference>
<dbReference type="Pfam" id="PF01408">
    <property type="entry name" value="GFO_IDH_MocA"/>
    <property type="match status" value="1"/>
</dbReference>
<evidence type="ECO:0000259" key="3">
    <source>
        <dbReference type="Pfam" id="PF22725"/>
    </source>
</evidence>
<protein>
    <submittedName>
        <fullName evidence="4">Gfo/Idh/MocA family oxidoreductase</fullName>
    </submittedName>
</protein>
<dbReference type="InterPro" id="IPR036291">
    <property type="entry name" value="NAD(P)-bd_dom_sf"/>
</dbReference>
<feature type="domain" description="GFO/IDH/MocA-like oxidoreductase" evidence="3">
    <location>
        <begin position="140"/>
        <end position="306"/>
    </location>
</feature>
<dbReference type="SUPFAM" id="SSF51735">
    <property type="entry name" value="NAD(P)-binding Rossmann-fold domains"/>
    <property type="match status" value="1"/>
</dbReference>